<proteinExistence type="predicted"/>
<organism evidence="1 2">
    <name type="scientific">Nephila pilipes</name>
    <name type="common">Giant wood spider</name>
    <name type="synonym">Nephila maculata</name>
    <dbReference type="NCBI Taxonomy" id="299642"/>
    <lineage>
        <taxon>Eukaryota</taxon>
        <taxon>Metazoa</taxon>
        <taxon>Ecdysozoa</taxon>
        <taxon>Arthropoda</taxon>
        <taxon>Chelicerata</taxon>
        <taxon>Arachnida</taxon>
        <taxon>Araneae</taxon>
        <taxon>Araneomorphae</taxon>
        <taxon>Entelegynae</taxon>
        <taxon>Araneoidea</taxon>
        <taxon>Nephilidae</taxon>
        <taxon>Nephila</taxon>
    </lineage>
</organism>
<reference evidence="1" key="1">
    <citation type="submission" date="2020-08" db="EMBL/GenBank/DDBJ databases">
        <title>Multicomponent nature underlies the extraordinary mechanical properties of spider dragline silk.</title>
        <authorList>
            <person name="Kono N."/>
            <person name="Nakamura H."/>
            <person name="Mori M."/>
            <person name="Yoshida Y."/>
            <person name="Ohtoshi R."/>
            <person name="Malay A.D."/>
            <person name="Moran D.A.P."/>
            <person name="Tomita M."/>
            <person name="Numata K."/>
            <person name="Arakawa K."/>
        </authorList>
    </citation>
    <scope>NUCLEOTIDE SEQUENCE</scope>
</reference>
<accession>A0A8X6N2U4</accession>
<gene>
    <name evidence="1" type="ORF">NPIL_472111</name>
</gene>
<dbReference type="AlphaFoldDB" id="A0A8X6N2U4"/>
<protein>
    <submittedName>
        <fullName evidence="1">Uncharacterized protein</fullName>
    </submittedName>
</protein>
<evidence type="ECO:0000313" key="2">
    <source>
        <dbReference type="Proteomes" id="UP000887013"/>
    </source>
</evidence>
<evidence type="ECO:0000313" key="1">
    <source>
        <dbReference type="EMBL" id="GFS90835.1"/>
    </source>
</evidence>
<name>A0A8X6N2U4_NEPPI</name>
<comment type="caution">
    <text evidence="1">The sequence shown here is derived from an EMBL/GenBank/DDBJ whole genome shotgun (WGS) entry which is preliminary data.</text>
</comment>
<keyword evidence="2" id="KW-1185">Reference proteome</keyword>
<dbReference type="EMBL" id="BMAW01099600">
    <property type="protein sequence ID" value="GFS90835.1"/>
    <property type="molecule type" value="Genomic_DNA"/>
</dbReference>
<dbReference type="Proteomes" id="UP000887013">
    <property type="component" value="Unassembled WGS sequence"/>
</dbReference>
<dbReference type="Pfam" id="PF05380">
    <property type="entry name" value="Peptidase_A17"/>
    <property type="match status" value="1"/>
</dbReference>
<dbReference type="InterPro" id="IPR008042">
    <property type="entry name" value="Retrotrans_Pao"/>
</dbReference>
<sequence length="103" mass="12199">MLVLAWYPCGGQISFDLKELWKSVKNRNASKRLILRVLGHILNPIDFFVPFVIKSNYNIQKLWGHDLDRDERLSSSLDHKWQLLSREVEHLTNIRIPDIIFQT</sequence>